<keyword evidence="1" id="KW-0812">Transmembrane</keyword>
<sequence length="80" mass="8759">MAKHSSRRLNNSLIVADPLASCCFMTFALFIAHTTEGSQSRLSLGPFLTCQPSSLVSLLIKAFRREPSGRADGTLDRYVV</sequence>
<gene>
    <name evidence="2" type="ORF">RRG08_065730</name>
</gene>
<evidence type="ECO:0000313" key="3">
    <source>
        <dbReference type="Proteomes" id="UP001283361"/>
    </source>
</evidence>
<name>A0AAE0Z820_9GAST</name>
<dbReference type="AlphaFoldDB" id="A0AAE0Z820"/>
<organism evidence="2 3">
    <name type="scientific">Elysia crispata</name>
    <name type="common">lettuce slug</name>
    <dbReference type="NCBI Taxonomy" id="231223"/>
    <lineage>
        <taxon>Eukaryota</taxon>
        <taxon>Metazoa</taxon>
        <taxon>Spiralia</taxon>
        <taxon>Lophotrochozoa</taxon>
        <taxon>Mollusca</taxon>
        <taxon>Gastropoda</taxon>
        <taxon>Heterobranchia</taxon>
        <taxon>Euthyneura</taxon>
        <taxon>Panpulmonata</taxon>
        <taxon>Sacoglossa</taxon>
        <taxon>Placobranchoidea</taxon>
        <taxon>Plakobranchidae</taxon>
        <taxon>Elysia</taxon>
    </lineage>
</organism>
<keyword evidence="3" id="KW-1185">Reference proteome</keyword>
<proteinExistence type="predicted"/>
<protein>
    <submittedName>
        <fullName evidence="2">Uncharacterized protein</fullName>
    </submittedName>
</protein>
<keyword evidence="1" id="KW-0472">Membrane</keyword>
<accession>A0AAE0Z820</accession>
<keyword evidence="1" id="KW-1133">Transmembrane helix</keyword>
<evidence type="ECO:0000256" key="1">
    <source>
        <dbReference type="SAM" id="Phobius"/>
    </source>
</evidence>
<evidence type="ECO:0000313" key="2">
    <source>
        <dbReference type="EMBL" id="KAK3763766.1"/>
    </source>
</evidence>
<feature type="transmembrane region" description="Helical" evidence="1">
    <location>
        <begin position="12"/>
        <end position="32"/>
    </location>
</feature>
<dbReference type="EMBL" id="JAWDGP010004501">
    <property type="protein sequence ID" value="KAK3763766.1"/>
    <property type="molecule type" value="Genomic_DNA"/>
</dbReference>
<comment type="caution">
    <text evidence="2">The sequence shown here is derived from an EMBL/GenBank/DDBJ whole genome shotgun (WGS) entry which is preliminary data.</text>
</comment>
<reference evidence="2" key="1">
    <citation type="journal article" date="2023" name="G3 (Bethesda)">
        <title>A reference genome for the long-term kleptoplast-retaining sea slug Elysia crispata morphotype clarki.</title>
        <authorList>
            <person name="Eastman K.E."/>
            <person name="Pendleton A.L."/>
            <person name="Shaikh M.A."/>
            <person name="Suttiyut T."/>
            <person name="Ogas R."/>
            <person name="Tomko P."/>
            <person name="Gavelis G."/>
            <person name="Widhalm J.R."/>
            <person name="Wisecaver J.H."/>
        </authorList>
    </citation>
    <scope>NUCLEOTIDE SEQUENCE</scope>
    <source>
        <strain evidence="2">ECLA1</strain>
    </source>
</reference>
<dbReference type="Proteomes" id="UP001283361">
    <property type="component" value="Unassembled WGS sequence"/>
</dbReference>